<protein>
    <submittedName>
        <fullName evidence="7">12787_t:CDS:1</fullName>
    </submittedName>
</protein>
<accession>A0A9N8WEQ4</accession>
<evidence type="ECO:0000256" key="5">
    <source>
        <dbReference type="SAM" id="MobiDB-lite"/>
    </source>
</evidence>
<feature type="transmembrane region" description="Helical" evidence="6">
    <location>
        <begin position="41"/>
        <end position="62"/>
    </location>
</feature>
<evidence type="ECO:0000256" key="6">
    <source>
        <dbReference type="SAM" id="Phobius"/>
    </source>
</evidence>
<keyword evidence="4 6" id="KW-0472">Membrane</keyword>
<dbReference type="Proteomes" id="UP000789342">
    <property type="component" value="Unassembled WGS sequence"/>
</dbReference>
<feature type="transmembrane region" description="Helical" evidence="6">
    <location>
        <begin position="207"/>
        <end position="229"/>
    </location>
</feature>
<keyword evidence="8" id="KW-1185">Reference proteome</keyword>
<dbReference type="CDD" id="cd00637">
    <property type="entry name" value="7tm_classA_rhodopsin-like"/>
    <property type="match status" value="1"/>
</dbReference>
<sequence>MATKIPLYLGIPDSILCILQLINYTYSVIHHTQLPEKSCIAVAGMTVAATLFQRFTGIIISINAYMRVCWDIHWDFGKHDWKLWFCSGLIAVTFTVLGSRQFGASTYWCYIKAGSTYVLIAGVGISMLMLGICTFCYFRAFATIRVAIEEVSIASGKEDSSHRSGKRSQVEIRAIKKITGYMLMFIIQWFPVFPYDIYQALNKDVPWTYALAVSSFNLGGVGYAILYVISEGWDPYGKDLSLGELESDGTRNASSGTLTPSSNRKGVDENDCEDEEPTISVPLQELHPTKSYETETTIVKISTDNQKSKNRNSRHQDNKERRGSRRFGEASDESANMTSSNISVSVHTITTHIILSKEELEQIEEAQESHKE</sequence>
<dbReference type="EMBL" id="CAJVPV010001127">
    <property type="protein sequence ID" value="CAG8487395.1"/>
    <property type="molecule type" value="Genomic_DNA"/>
</dbReference>
<dbReference type="PANTHER" id="PTHR23112">
    <property type="entry name" value="G PROTEIN-COUPLED RECEPTOR 157-RELATED"/>
    <property type="match status" value="1"/>
</dbReference>
<dbReference type="GO" id="GO:0004930">
    <property type="term" value="F:G protein-coupled receptor activity"/>
    <property type="evidence" value="ECO:0007669"/>
    <property type="project" value="InterPro"/>
</dbReference>
<keyword evidence="2 6" id="KW-0812">Transmembrane</keyword>
<dbReference type="Gene3D" id="1.20.1070.10">
    <property type="entry name" value="Rhodopsin 7-helix transmembrane proteins"/>
    <property type="match status" value="1"/>
</dbReference>
<evidence type="ECO:0000256" key="3">
    <source>
        <dbReference type="ARBA" id="ARBA00022989"/>
    </source>
</evidence>
<comment type="subcellular location">
    <subcellularLocation>
        <location evidence="1">Membrane</location>
        <topology evidence="1">Multi-pass membrane protein</topology>
    </subcellularLocation>
</comment>
<feature type="region of interest" description="Disordered" evidence="5">
    <location>
        <begin position="247"/>
        <end position="339"/>
    </location>
</feature>
<feature type="transmembrane region" description="Helical" evidence="6">
    <location>
        <begin position="178"/>
        <end position="195"/>
    </location>
</feature>
<organism evidence="7 8">
    <name type="scientific">Acaulospora morrowiae</name>
    <dbReference type="NCBI Taxonomy" id="94023"/>
    <lineage>
        <taxon>Eukaryota</taxon>
        <taxon>Fungi</taxon>
        <taxon>Fungi incertae sedis</taxon>
        <taxon>Mucoromycota</taxon>
        <taxon>Glomeromycotina</taxon>
        <taxon>Glomeromycetes</taxon>
        <taxon>Diversisporales</taxon>
        <taxon>Acaulosporaceae</taxon>
        <taxon>Acaulospora</taxon>
    </lineage>
</organism>
<dbReference type="AlphaFoldDB" id="A0A9N8WEQ4"/>
<feature type="compositionally biased region" description="Basic and acidic residues" evidence="5">
    <location>
        <begin position="314"/>
        <end position="329"/>
    </location>
</feature>
<dbReference type="InterPro" id="IPR000276">
    <property type="entry name" value="GPCR_Rhodpsn"/>
</dbReference>
<feature type="compositionally biased region" description="Polar residues" evidence="5">
    <location>
        <begin position="250"/>
        <end position="264"/>
    </location>
</feature>
<dbReference type="PANTHER" id="PTHR23112:SF0">
    <property type="entry name" value="TRANSMEMBRANE PROTEIN 116"/>
    <property type="match status" value="1"/>
</dbReference>
<evidence type="ECO:0000313" key="8">
    <source>
        <dbReference type="Proteomes" id="UP000789342"/>
    </source>
</evidence>
<evidence type="ECO:0000256" key="1">
    <source>
        <dbReference type="ARBA" id="ARBA00004141"/>
    </source>
</evidence>
<reference evidence="7" key="1">
    <citation type="submission" date="2021-06" db="EMBL/GenBank/DDBJ databases">
        <authorList>
            <person name="Kallberg Y."/>
            <person name="Tangrot J."/>
            <person name="Rosling A."/>
        </authorList>
    </citation>
    <scope>NUCLEOTIDE SEQUENCE</scope>
    <source>
        <strain evidence="7">CL551</strain>
    </source>
</reference>
<feature type="transmembrane region" description="Helical" evidence="6">
    <location>
        <begin position="83"/>
        <end position="103"/>
    </location>
</feature>
<comment type="caution">
    <text evidence="7">The sequence shown here is derived from an EMBL/GenBank/DDBJ whole genome shotgun (WGS) entry which is preliminary data.</text>
</comment>
<evidence type="ECO:0000256" key="4">
    <source>
        <dbReference type="ARBA" id="ARBA00023136"/>
    </source>
</evidence>
<evidence type="ECO:0000313" key="7">
    <source>
        <dbReference type="EMBL" id="CAG8487395.1"/>
    </source>
</evidence>
<feature type="compositionally biased region" description="Polar residues" evidence="5">
    <location>
        <begin position="294"/>
        <end position="305"/>
    </location>
</feature>
<evidence type="ECO:0000256" key="2">
    <source>
        <dbReference type="ARBA" id="ARBA00022692"/>
    </source>
</evidence>
<dbReference type="SUPFAM" id="SSF81321">
    <property type="entry name" value="Family A G protein-coupled receptor-like"/>
    <property type="match status" value="1"/>
</dbReference>
<gene>
    <name evidence="7" type="ORF">AMORRO_LOCUS2612</name>
</gene>
<dbReference type="GO" id="GO:0005886">
    <property type="term" value="C:plasma membrane"/>
    <property type="evidence" value="ECO:0007669"/>
    <property type="project" value="TreeGrafter"/>
</dbReference>
<dbReference type="OrthoDB" id="5586600at2759"/>
<dbReference type="GO" id="GO:0007189">
    <property type="term" value="P:adenylate cyclase-activating G protein-coupled receptor signaling pathway"/>
    <property type="evidence" value="ECO:0007669"/>
    <property type="project" value="TreeGrafter"/>
</dbReference>
<feature type="transmembrane region" description="Helical" evidence="6">
    <location>
        <begin position="115"/>
        <end position="138"/>
    </location>
</feature>
<feature type="transmembrane region" description="Helical" evidence="6">
    <location>
        <begin position="7"/>
        <end position="29"/>
    </location>
</feature>
<proteinExistence type="predicted"/>
<keyword evidence="3 6" id="KW-1133">Transmembrane helix</keyword>
<name>A0A9N8WEQ4_9GLOM</name>
<dbReference type="Pfam" id="PF00001">
    <property type="entry name" value="7tm_1"/>
    <property type="match status" value="1"/>
</dbReference>